<dbReference type="EMBL" id="JBHUFU010000001">
    <property type="protein sequence ID" value="MFD1828569.1"/>
    <property type="molecule type" value="Genomic_DNA"/>
</dbReference>
<feature type="domain" description="FAD-binding" evidence="1">
    <location>
        <begin position="19"/>
        <end position="360"/>
    </location>
</feature>
<sequence length="471" mass="49851">MPPTDRATAAAPPAASSHAVVIGAGMAGLTAARALGDAYERVTVIERDALPAVPAPRRGVPQGRQLHVLLVRGARALEELFPGFLDELTAAGAVPADTQGEALWYLDGHLVRRAPSGLVSYGAGRPLVEHLVRARVAALPGVRFAEGTEVLGPVVPPDGRRVTGVRVRPLRAAGAAAEEVLPADLVVDASGRGSRAPHWLAEAGCPRPETTRVRADVVYVTRHFRREPHHLGGLRGVAYQAHPGAPRGGAVLSVDGDRFAVVLHGQFGEEPPTDPAGMLAYAERLPGPEAAEVLRTAEPLDEPVRMRYPAGTRHHYERLDRHLGGFLVTGDALCSFNPAYGQGMTAAAQQALVLRRFLAEGAGDLPRRFFRAAARAVDTPWLLATGGDLRFPEAAERRGPADRLLDAYLTRYRAAASVDAALGRTFLAVAHMVEPPARLMAPGRVLRVLRGLRALRAADGGAADGQGDGSR</sequence>
<name>A0ABW4PD09_9ACTN</name>
<keyword evidence="3" id="KW-1185">Reference proteome</keyword>
<dbReference type="Pfam" id="PF01494">
    <property type="entry name" value="FAD_binding_3"/>
    <property type="match status" value="1"/>
</dbReference>
<comment type="caution">
    <text evidence="2">The sequence shown here is derived from an EMBL/GenBank/DDBJ whole genome shotgun (WGS) entry which is preliminary data.</text>
</comment>
<dbReference type="RefSeq" id="WP_380896208.1">
    <property type="nucleotide sequence ID" value="NZ_JBHUFU010000001.1"/>
</dbReference>
<dbReference type="PANTHER" id="PTHR43422:SF3">
    <property type="entry name" value="THIAMINE THIAZOLE SYNTHASE"/>
    <property type="match status" value="1"/>
</dbReference>
<evidence type="ECO:0000313" key="3">
    <source>
        <dbReference type="Proteomes" id="UP001597365"/>
    </source>
</evidence>
<dbReference type="GO" id="GO:0004497">
    <property type="term" value="F:monooxygenase activity"/>
    <property type="evidence" value="ECO:0007669"/>
    <property type="project" value="UniProtKB-KW"/>
</dbReference>
<dbReference type="InterPro" id="IPR002938">
    <property type="entry name" value="FAD-bd"/>
</dbReference>
<evidence type="ECO:0000259" key="1">
    <source>
        <dbReference type="Pfam" id="PF01494"/>
    </source>
</evidence>
<reference evidence="3" key="1">
    <citation type="journal article" date="2019" name="Int. J. Syst. Evol. Microbiol.">
        <title>The Global Catalogue of Microorganisms (GCM) 10K type strain sequencing project: providing services to taxonomists for standard genome sequencing and annotation.</title>
        <authorList>
            <consortium name="The Broad Institute Genomics Platform"/>
            <consortium name="The Broad Institute Genome Sequencing Center for Infectious Disease"/>
            <person name="Wu L."/>
            <person name="Ma J."/>
        </authorList>
    </citation>
    <scope>NUCLEOTIDE SEQUENCE [LARGE SCALE GENOMIC DNA]</scope>
    <source>
        <strain evidence="3">CGMCC 4.7455</strain>
    </source>
</reference>
<protein>
    <submittedName>
        <fullName evidence="2">FAD-dependent monooxygenase</fullName>
    </submittedName>
</protein>
<dbReference type="InterPro" id="IPR036188">
    <property type="entry name" value="FAD/NAD-bd_sf"/>
</dbReference>
<accession>A0ABW4PD09</accession>
<evidence type="ECO:0000313" key="2">
    <source>
        <dbReference type="EMBL" id="MFD1828569.1"/>
    </source>
</evidence>
<gene>
    <name evidence="2" type="ORF">ACFSJS_02675</name>
</gene>
<dbReference type="PRINTS" id="PR00420">
    <property type="entry name" value="RNGMNOXGNASE"/>
</dbReference>
<dbReference type="SUPFAM" id="SSF51905">
    <property type="entry name" value="FAD/NAD(P)-binding domain"/>
    <property type="match status" value="1"/>
</dbReference>
<organism evidence="2 3">
    <name type="scientific">Streptomyces desertarenae</name>
    <dbReference type="NCBI Taxonomy" id="2666184"/>
    <lineage>
        <taxon>Bacteria</taxon>
        <taxon>Bacillati</taxon>
        <taxon>Actinomycetota</taxon>
        <taxon>Actinomycetes</taxon>
        <taxon>Kitasatosporales</taxon>
        <taxon>Streptomycetaceae</taxon>
        <taxon>Streptomyces</taxon>
    </lineage>
</organism>
<dbReference type="Gene3D" id="3.50.50.60">
    <property type="entry name" value="FAD/NAD(P)-binding domain"/>
    <property type="match status" value="1"/>
</dbReference>
<keyword evidence="2" id="KW-0560">Oxidoreductase</keyword>
<dbReference type="PANTHER" id="PTHR43422">
    <property type="entry name" value="THIAMINE THIAZOLE SYNTHASE"/>
    <property type="match status" value="1"/>
</dbReference>
<proteinExistence type="predicted"/>
<dbReference type="Proteomes" id="UP001597365">
    <property type="component" value="Unassembled WGS sequence"/>
</dbReference>
<keyword evidence="2" id="KW-0503">Monooxygenase</keyword>